<name>A0ACC0R4S0_9HYPO</name>
<keyword evidence="2" id="KW-1185">Reference proteome</keyword>
<dbReference type="EMBL" id="CM046505">
    <property type="protein sequence ID" value="KAI8675325.1"/>
    <property type="molecule type" value="Genomic_DNA"/>
</dbReference>
<sequence>MAYQPGVKSSNESQYFGPTCLFKFRGGAITCVPREVIDKYPNFAGSVYTQQPMGQPIKFDVTGRVGHTIVHLLFTGTYQTLPPPVDEKAKEPSGAFIEALEVYQQAVIYGLEDLAELATEEIARQGEGESFASIVKGVCGVDDMFEGANQWLGGYLASRATMTNEKVTEENIQKLEFIHGVSPLVDILLEANMKLKFQLQEVKEELSEASSMQ</sequence>
<evidence type="ECO:0000313" key="1">
    <source>
        <dbReference type="EMBL" id="KAI8675325.1"/>
    </source>
</evidence>
<organism evidence="1 2">
    <name type="scientific">Fusarium keratoplasticum</name>
    <dbReference type="NCBI Taxonomy" id="1328300"/>
    <lineage>
        <taxon>Eukaryota</taxon>
        <taxon>Fungi</taxon>
        <taxon>Dikarya</taxon>
        <taxon>Ascomycota</taxon>
        <taxon>Pezizomycotina</taxon>
        <taxon>Sordariomycetes</taxon>
        <taxon>Hypocreomycetidae</taxon>
        <taxon>Hypocreales</taxon>
        <taxon>Nectriaceae</taxon>
        <taxon>Fusarium</taxon>
        <taxon>Fusarium solani species complex</taxon>
    </lineage>
</organism>
<proteinExistence type="predicted"/>
<reference evidence="1" key="1">
    <citation type="submission" date="2022-06" db="EMBL/GenBank/DDBJ databases">
        <title>Fusarium solani species complex genomes reveal bases of compartmentalisation and animal pathogenesis.</title>
        <authorList>
            <person name="Tsai I.J."/>
        </authorList>
    </citation>
    <scope>NUCLEOTIDE SEQUENCE</scope>
    <source>
        <strain evidence="1">Fu6.1</strain>
    </source>
</reference>
<comment type="caution">
    <text evidence="1">The sequence shown here is derived from an EMBL/GenBank/DDBJ whole genome shotgun (WGS) entry which is preliminary data.</text>
</comment>
<protein>
    <submittedName>
        <fullName evidence="1">Uncharacterized protein</fullName>
    </submittedName>
</protein>
<gene>
    <name evidence="1" type="ORF">NCS57_00433500</name>
</gene>
<accession>A0ACC0R4S0</accession>
<evidence type="ECO:0000313" key="2">
    <source>
        <dbReference type="Proteomes" id="UP001065298"/>
    </source>
</evidence>
<dbReference type="Proteomes" id="UP001065298">
    <property type="component" value="Chromosome 3"/>
</dbReference>